<name>A0A2P8FDV7_9BACT</name>
<protein>
    <submittedName>
        <fullName evidence="1">Uncharacterized protein</fullName>
    </submittedName>
</protein>
<dbReference type="Proteomes" id="UP000240978">
    <property type="component" value="Unassembled WGS sequence"/>
</dbReference>
<dbReference type="RefSeq" id="WP_106606159.1">
    <property type="nucleotide sequence ID" value="NZ_PYGK01000026.1"/>
</dbReference>
<organism evidence="1 2">
    <name type="scientific">Chitinophaga ginsengisoli</name>
    <dbReference type="NCBI Taxonomy" id="363837"/>
    <lineage>
        <taxon>Bacteria</taxon>
        <taxon>Pseudomonadati</taxon>
        <taxon>Bacteroidota</taxon>
        <taxon>Chitinophagia</taxon>
        <taxon>Chitinophagales</taxon>
        <taxon>Chitinophagaceae</taxon>
        <taxon>Chitinophaga</taxon>
    </lineage>
</organism>
<dbReference type="EMBL" id="PYGK01000026">
    <property type="protein sequence ID" value="PSL19896.1"/>
    <property type="molecule type" value="Genomic_DNA"/>
</dbReference>
<dbReference type="AlphaFoldDB" id="A0A2P8FDV7"/>
<dbReference type="OrthoDB" id="668755at2"/>
<proteinExistence type="predicted"/>
<evidence type="ECO:0000313" key="1">
    <source>
        <dbReference type="EMBL" id="PSL19896.1"/>
    </source>
</evidence>
<sequence>MTKKETISAIFDRLTPLLESEGFKLDSKNQYYLKNTKEALFNYDIRFYDRTVAKTGERGFLIEPVVYINVKAIEDIYKQITVNKYLTKPVDFITLGGNVANLEANPDGLRQKWDQSLDLLVFESSDVDYVAGQLLHHFSKTALPYCLESGNIAGVDRLLNKNPDQYTVHMANETYRIIKGLIAAKLVNNPRLGDLVLTYERIIQDWELPVETQQEFDRVIAVLPELNEGVRLKNRF</sequence>
<accession>A0A2P8FDV7</accession>
<comment type="caution">
    <text evidence="1">The sequence shown here is derived from an EMBL/GenBank/DDBJ whole genome shotgun (WGS) entry which is preliminary data.</text>
</comment>
<reference evidence="1 2" key="1">
    <citation type="submission" date="2018-03" db="EMBL/GenBank/DDBJ databases">
        <title>Genomic Encyclopedia of Archaeal and Bacterial Type Strains, Phase II (KMG-II): from individual species to whole genera.</title>
        <authorList>
            <person name="Goeker M."/>
        </authorList>
    </citation>
    <scope>NUCLEOTIDE SEQUENCE [LARGE SCALE GENOMIC DNA]</scope>
    <source>
        <strain evidence="1 2">DSM 18107</strain>
    </source>
</reference>
<keyword evidence="2" id="KW-1185">Reference proteome</keyword>
<gene>
    <name evidence="1" type="ORF">CLV42_1268</name>
</gene>
<evidence type="ECO:0000313" key="2">
    <source>
        <dbReference type="Proteomes" id="UP000240978"/>
    </source>
</evidence>